<dbReference type="PROSITE" id="PS00957">
    <property type="entry name" value="NAD_G3PDH"/>
    <property type="match status" value="1"/>
</dbReference>
<comment type="catalytic activity">
    <reaction evidence="5 8">
        <text>sn-glycerol 3-phosphate + NAD(+) = dihydroxyacetone phosphate + NADH + H(+)</text>
        <dbReference type="Rhea" id="RHEA:11092"/>
        <dbReference type="ChEBI" id="CHEBI:15378"/>
        <dbReference type="ChEBI" id="CHEBI:57540"/>
        <dbReference type="ChEBI" id="CHEBI:57597"/>
        <dbReference type="ChEBI" id="CHEBI:57642"/>
        <dbReference type="ChEBI" id="CHEBI:57945"/>
        <dbReference type="EC" id="1.1.1.8"/>
    </reaction>
</comment>
<evidence type="ECO:0000256" key="4">
    <source>
        <dbReference type="ARBA" id="ARBA00023027"/>
    </source>
</evidence>
<dbReference type="SUPFAM" id="SSF51735">
    <property type="entry name" value="NAD(P)-binding Rossmann-fold domains"/>
    <property type="match status" value="1"/>
</dbReference>
<dbReference type="GO" id="GO:0005829">
    <property type="term" value="C:cytosol"/>
    <property type="evidence" value="ECO:0007669"/>
    <property type="project" value="TreeGrafter"/>
</dbReference>
<evidence type="ECO:0000256" key="8">
    <source>
        <dbReference type="RuleBase" id="RU361243"/>
    </source>
</evidence>
<name>A0A397I397_ASPTH</name>
<evidence type="ECO:0000256" key="1">
    <source>
        <dbReference type="ARBA" id="ARBA00011009"/>
    </source>
</evidence>
<dbReference type="InterPro" id="IPR006168">
    <property type="entry name" value="G3P_DH_NAD-dep"/>
</dbReference>
<feature type="domain" description="Glycerol-3-phosphate dehydrogenase NAD-dependent N-terminal" evidence="11">
    <location>
        <begin position="419"/>
        <end position="590"/>
    </location>
</feature>
<dbReference type="Pfam" id="PF00724">
    <property type="entry name" value="Oxidored_FMN"/>
    <property type="match status" value="1"/>
</dbReference>
<accession>A0A397I397</accession>
<dbReference type="OrthoDB" id="1663137at2759"/>
<dbReference type="InterPro" id="IPR013785">
    <property type="entry name" value="Aldolase_TIM"/>
</dbReference>
<keyword evidence="14" id="KW-1185">Reference proteome</keyword>
<dbReference type="GO" id="GO:0042803">
    <property type="term" value="F:protein homodimerization activity"/>
    <property type="evidence" value="ECO:0007669"/>
    <property type="project" value="InterPro"/>
</dbReference>
<dbReference type="Gene3D" id="1.10.1040.10">
    <property type="entry name" value="N-(1-d-carboxylethyl)-l-norvaline Dehydrogenase, domain 2"/>
    <property type="match status" value="2"/>
</dbReference>
<evidence type="ECO:0000259" key="11">
    <source>
        <dbReference type="Pfam" id="PF01210"/>
    </source>
</evidence>
<reference evidence="13" key="1">
    <citation type="submission" date="2018-08" db="EMBL/GenBank/DDBJ databases">
        <title>Draft genome sequence of azole-resistant Aspergillus thermomutatus (Neosartorya pseudofischeri) strain HMR AF 39, isolated from a human nasal aspirate.</title>
        <authorList>
            <person name="Parent-Michaud M."/>
            <person name="Dufresne P.J."/>
            <person name="Fournier E."/>
            <person name="Martineau C."/>
            <person name="Moreira S."/>
            <person name="Perkins V."/>
            <person name="De Repentigny L."/>
            <person name="Dufresne S.F."/>
        </authorList>
    </citation>
    <scope>NUCLEOTIDE SEQUENCE [LARGE SCALE GENOMIC DNA]</scope>
    <source>
        <strain evidence="13">HMR AF 39</strain>
    </source>
</reference>
<gene>
    <name evidence="13" type="ORF">CDV56_109038</name>
</gene>
<evidence type="ECO:0000256" key="2">
    <source>
        <dbReference type="ARBA" id="ARBA00013218"/>
    </source>
</evidence>
<dbReference type="GO" id="GO:0010181">
    <property type="term" value="F:FMN binding"/>
    <property type="evidence" value="ECO:0007669"/>
    <property type="project" value="InterPro"/>
</dbReference>
<evidence type="ECO:0000256" key="3">
    <source>
        <dbReference type="ARBA" id="ARBA00023002"/>
    </source>
</evidence>
<keyword evidence="3 7" id="KW-0560">Oxidoreductase</keyword>
<evidence type="ECO:0000256" key="7">
    <source>
        <dbReference type="RuleBase" id="RU000437"/>
    </source>
</evidence>
<dbReference type="VEuPathDB" id="FungiDB:CDV56_109038"/>
<evidence type="ECO:0000256" key="5">
    <source>
        <dbReference type="ARBA" id="ARBA00048683"/>
    </source>
</evidence>
<comment type="caution">
    <text evidence="13">The sequence shown here is derived from an EMBL/GenBank/DDBJ whole genome shotgun (WGS) entry which is preliminary data.</text>
</comment>
<dbReference type="InterPro" id="IPR006109">
    <property type="entry name" value="G3P_DH_NAD-dep_C"/>
</dbReference>
<dbReference type="PANTHER" id="PTHR11728:SF31">
    <property type="entry name" value="GLYCEROL-3-PHOSPHATE DEHYDROGENASE [NAD(+)]"/>
    <property type="match status" value="1"/>
</dbReference>
<evidence type="ECO:0000256" key="9">
    <source>
        <dbReference type="SAM" id="MobiDB-lite"/>
    </source>
</evidence>
<dbReference type="EC" id="1.1.1.8" evidence="2 8"/>
<dbReference type="InterPro" id="IPR013328">
    <property type="entry name" value="6PGD_dom2"/>
</dbReference>
<dbReference type="GO" id="GO:0005975">
    <property type="term" value="P:carbohydrate metabolic process"/>
    <property type="evidence" value="ECO:0007669"/>
    <property type="project" value="InterPro"/>
</dbReference>
<dbReference type="GO" id="GO:0005634">
    <property type="term" value="C:nucleus"/>
    <property type="evidence" value="ECO:0007669"/>
    <property type="project" value="TreeGrafter"/>
</dbReference>
<dbReference type="Pfam" id="PF07479">
    <property type="entry name" value="NAD_Gly3P_dh_C"/>
    <property type="match status" value="2"/>
</dbReference>
<dbReference type="Proteomes" id="UP000215305">
    <property type="component" value="Unassembled WGS sequence"/>
</dbReference>
<evidence type="ECO:0000313" key="14">
    <source>
        <dbReference type="Proteomes" id="UP000215305"/>
    </source>
</evidence>
<dbReference type="InterPro" id="IPR008927">
    <property type="entry name" value="6-PGluconate_DH-like_C_sf"/>
</dbReference>
<dbReference type="NCBIfam" id="TIGR03376">
    <property type="entry name" value="glycerol3P_DH"/>
    <property type="match status" value="1"/>
</dbReference>
<feature type="domain" description="NADH:flavin oxidoreductase/NADH oxidase N-terminal" evidence="10">
    <location>
        <begin position="91"/>
        <end position="359"/>
    </location>
</feature>
<dbReference type="PRINTS" id="PR00077">
    <property type="entry name" value="GPDHDRGNASE"/>
</dbReference>
<dbReference type="InterPro" id="IPR017751">
    <property type="entry name" value="G3P_DH_NAD-dep_euk"/>
</dbReference>
<evidence type="ECO:0000256" key="6">
    <source>
        <dbReference type="ARBA" id="ARBA00072861"/>
    </source>
</evidence>
<dbReference type="RefSeq" id="XP_026618774.1">
    <property type="nucleotide sequence ID" value="XM_026762657.1"/>
</dbReference>
<evidence type="ECO:0000259" key="10">
    <source>
        <dbReference type="Pfam" id="PF00724"/>
    </source>
</evidence>
<dbReference type="GO" id="GO:0141152">
    <property type="term" value="F:glycerol-3-phosphate dehydrogenase (NAD+) activity"/>
    <property type="evidence" value="ECO:0007669"/>
    <property type="project" value="UniProtKB-UniRule"/>
</dbReference>
<dbReference type="SUPFAM" id="SSF48179">
    <property type="entry name" value="6-phosphogluconate dehydrogenase C-terminal domain-like"/>
    <property type="match status" value="1"/>
</dbReference>
<evidence type="ECO:0000313" key="13">
    <source>
        <dbReference type="EMBL" id="RHZ67733.1"/>
    </source>
</evidence>
<dbReference type="SUPFAM" id="SSF51395">
    <property type="entry name" value="FMN-linked oxidoreductases"/>
    <property type="match status" value="1"/>
</dbReference>
<dbReference type="Gene3D" id="3.20.20.70">
    <property type="entry name" value="Aldolase class I"/>
    <property type="match status" value="1"/>
</dbReference>
<dbReference type="PANTHER" id="PTHR11728">
    <property type="entry name" value="GLYCEROL-3-PHOSPHATE DEHYDROGENASE"/>
    <property type="match status" value="1"/>
</dbReference>
<comment type="similarity">
    <text evidence="1 7">Belongs to the NAD-dependent glycerol-3-phosphate dehydrogenase family.</text>
</comment>
<dbReference type="GO" id="GO:0046168">
    <property type="term" value="P:glycerol-3-phosphate catabolic process"/>
    <property type="evidence" value="ECO:0007669"/>
    <property type="project" value="UniProtKB-UniRule"/>
</dbReference>
<proteinExistence type="inferred from homology"/>
<feature type="domain" description="Glycerol-3-phosphate dehydrogenase NAD-dependent C-terminal" evidence="12">
    <location>
        <begin position="656"/>
        <end position="726"/>
    </location>
</feature>
<dbReference type="STRING" id="41047.A0A397I397"/>
<dbReference type="InterPro" id="IPR036291">
    <property type="entry name" value="NAD(P)-bd_dom_sf"/>
</dbReference>
<dbReference type="EMBL" id="NKHU02000005">
    <property type="protein sequence ID" value="RHZ67733.1"/>
    <property type="molecule type" value="Genomic_DNA"/>
</dbReference>
<dbReference type="InterPro" id="IPR001155">
    <property type="entry name" value="OxRdtase_FMN_N"/>
</dbReference>
<feature type="domain" description="Glycerol-3-phosphate dehydrogenase NAD-dependent C-terminal" evidence="12">
    <location>
        <begin position="727"/>
        <end position="780"/>
    </location>
</feature>
<feature type="region of interest" description="Disordered" evidence="9">
    <location>
        <begin position="28"/>
        <end position="47"/>
    </location>
</feature>
<protein>
    <recommendedName>
        <fullName evidence="6 8">Glycerol-3-phosphate dehydrogenase [NAD(+)]</fullName>
        <ecNumber evidence="2 8">1.1.1.8</ecNumber>
    </recommendedName>
</protein>
<dbReference type="Gene3D" id="3.40.50.720">
    <property type="entry name" value="NAD(P)-binding Rossmann-like Domain"/>
    <property type="match status" value="1"/>
</dbReference>
<sequence length="785" mass="86057">MSSSLGDAVKLPCGLVFPNRLVKASHFDDKGQGKRLTSPGGNGRADGRIRTYAYTPTNGSNVQVDVNHLGSPFDPALPAEYTGKESNPALVQTWAKYADACQQHGVPSIVQICHPGRQSFRIAGKRGLFAPTIAPSAIPLQMGEGLLDRIISRLAFPAPREMTQQDIDTVTRQFVDTARLMADAGFSGIELHGAHGYLIDQFLNPKTNLRTDAYGGSAEKRAKFVLDILSQTRKVVPATFCIGIKFNSADHSSASFEDTMTQIALLVDAGIDFLEVSGGSYEDPRMMGAKSHPEKSQRTLAREAFFLEFARETRKRFPTLVLMLTGGFRTRTGAEYALQENACDLVGIGRPAAVDTAFARLLLDESVPAEEAKLPLNKVKPPFLLSLLPIKAVGAGLESSYYAGQIKRIGNGLKTFAPSLGSTIAKILAENTREHPDVFEERVQMWVFEEDVTVPEDSPHREALGDKPHRLTEVINRVHENVKYLPGIALPDTVVANPDLRDAVQDATLLVFNLPHQFIDKTLEQMKGHHLPYARAVSCVKGVEVANGRVTLFSELIMEKLGIYCGSLSGANIAPEVAAEEFCETTIGYDPPPMDLDAKQEFSPDNRHVINKQRQRKISSTSAELQRVPDEYPVVDEKLLHRLFERPYFHVHVVADVAGVALCGALKNIVALAAGFVAGKKWGENSKAAIIRIGMMEMIRFGRIWFPESVNEKTFTEESAGVADLVDEIEQSELNGQKLQGTSTARAVCDFLSTHGKLDDFPLFDAVNRILDGKVSVDELPKLLK</sequence>
<keyword evidence="4 7" id="KW-0520">NAD</keyword>
<dbReference type="Pfam" id="PF01210">
    <property type="entry name" value="NAD_Gly3P_dh_N"/>
    <property type="match status" value="1"/>
</dbReference>
<evidence type="ECO:0000259" key="12">
    <source>
        <dbReference type="Pfam" id="PF07479"/>
    </source>
</evidence>
<dbReference type="GeneID" id="38131012"/>
<dbReference type="FunFam" id="1.10.1040.10:FF:000004">
    <property type="entry name" value="Glycerol-3-phosphate dehydrogenase [NAD(+)]"/>
    <property type="match status" value="1"/>
</dbReference>
<dbReference type="AlphaFoldDB" id="A0A397I397"/>
<dbReference type="InterPro" id="IPR011128">
    <property type="entry name" value="G3P_DH_NAD-dep_N"/>
</dbReference>
<organism evidence="13 14">
    <name type="scientific">Aspergillus thermomutatus</name>
    <name type="common">Neosartorya pseudofischeri</name>
    <dbReference type="NCBI Taxonomy" id="41047"/>
    <lineage>
        <taxon>Eukaryota</taxon>
        <taxon>Fungi</taxon>
        <taxon>Dikarya</taxon>
        <taxon>Ascomycota</taxon>
        <taxon>Pezizomycotina</taxon>
        <taxon>Eurotiomycetes</taxon>
        <taxon>Eurotiomycetidae</taxon>
        <taxon>Eurotiales</taxon>
        <taxon>Aspergillaceae</taxon>
        <taxon>Aspergillus</taxon>
        <taxon>Aspergillus subgen. Fumigati</taxon>
    </lineage>
</organism>
<dbReference type="GO" id="GO:0051287">
    <property type="term" value="F:NAD binding"/>
    <property type="evidence" value="ECO:0007669"/>
    <property type="project" value="UniProtKB-UniRule"/>
</dbReference>